<evidence type="ECO:0008006" key="3">
    <source>
        <dbReference type="Google" id="ProtNLM"/>
    </source>
</evidence>
<dbReference type="SUPFAM" id="SSF52047">
    <property type="entry name" value="RNI-like"/>
    <property type="match status" value="1"/>
</dbReference>
<dbReference type="Gene3D" id="3.80.10.10">
    <property type="entry name" value="Ribonuclease Inhibitor"/>
    <property type="match status" value="1"/>
</dbReference>
<organism evidence="1 2">
    <name type="scientific">Conidiobolus coronatus (strain ATCC 28846 / CBS 209.66 / NRRL 28638)</name>
    <name type="common">Delacroixia coronata</name>
    <dbReference type="NCBI Taxonomy" id="796925"/>
    <lineage>
        <taxon>Eukaryota</taxon>
        <taxon>Fungi</taxon>
        <taxon>Fungi incertae sedis</taxon>
        <taxon>Zoopagomycota</taxon>
        <taxon>Entomophthoromycotina</taxon>
        <taxon>Entomophthoromycetes</taxon>
        <taxon>Entomophthorales</taxon>
        <taxon>Ancylistaceae</taxon>
        <taxon>Conidiobolus</taxon>
    </lineage>
</organism>
<dbReference type="Proteomes" id="UP000070444">
    <property type="component" value="Unassembled WGS sequence"/>
</dbReference>
<sequence>MGSIKWDIIFINNPEFNTYLNNNDFIELSSLSKLVRLKLMPFLFNNIFIGKNFAQSIVEECNNSNNKLAHNIKCLSELRVAEYFNLFSRCTQKFLQYVKRIDIGSFIVSYQLLEVLYLLPELTSLKISDIKVSLTTFKCVLDRLPKLESLEVEYIIFIQFKHESVQNDPIRLPKNLSYINWQRNMVALCDLNEDPETLDYNYKGHLSNPGESLFQVDYFPELKKFVSLYTSSSFNNQFLLINPHLTWLNINLQDTAESASILNHVQNIEKLELSANYVYENFANLDLSLPNLKQLYQYNINERTWQILEKLTQSSPNLTDILLTLSIDIDPPIIELINNIPNLQSLIIISERHFNFNFIELKAKSQLKYLEIHFYCNINKVLEDLVHCTNLHQVSYSMDFQRNALNPIITQEDTPKPWRLVLIGKSVNYYK</sequence>
<dbReference type="EMBL" id="KQ964496">
    <property type="protein sequence ID" value="KXN70649.1"/>
    <property type="molecule type" value="Genomic_DNA"/>
</dbReference>
<dbReference type="InterPro" id="IPR032675">
    <property type="entry name" value="LRR_dom_sf"/>
</dbReference>
<keyword evidence="2" id="KW-1185">Reference proteome</keyword>
<accession>A0A137P6Q5</accession>
<proteinExistence type="predicted"/>
<gene>
    <name evidence="1" type="ORF">CONCODRAFT_170479</name>
</gene>
<evidence type="ECO:0000313" key="1">
    <source>
        <dbReference type="EMBL" id="KXN70649.1"/>
    </source>
</evidence>
<name>A0A137P6Q5_CONC2</name>
<evidence type="ECO:0000313" key="2">
    <source>
        <dbReference type="Proteomes" id="UP000070444"/>
    </source>
</evidence>
<reference evidence="1 2" key="1">
    <citation type="journal article" date="2015" name="Genome Biol. Evol.">
        <title>Phylogenomic analyses indicate that early fungi evolved digesting cell walls of algal ancestors of land plants.</title>
        <authorList>
            <person name="Chang Y."/>
            <person name="Wang S."/>
            <person name="Sekimoto S."/>
            <person name="Aerts A.L."/>
            <person name="Choi C."/>
            <person name="Clum A."/>
            <person name="LaButti K.M."/>
            <person name="Lindquist E.A."/>
            <person name="Yee Ngan C."/>
            <person name="Ohm R.A."/>
            <person name="Salamov A.A."/>
            <person name="Grigoriev I.V."/>
            <person name="Spatafora J.W."/>
            <person name="Berbee M.L."/>
        </authorList>
    </citation>
    <scope>NUCLEOTIDE SEQUENCE [LARGE SCALE GENOMIC DNA]</scope>
    <source>
        <strain evidence="1 2">NRRL 28638</strain>
    </source>
</reference>
<protein>
    <recommendedName>
        <fullName evidence="3">RNI-like protein</fullName>
    </recommendedName>
</protein>
<dbReference type="AlphaFoldDB" id="A0A137P6Q5"/>